<sequence length="333" mass="37884">MRRSPVILILLAVILPACIQEGEVQVVKLPPRDMVEQLKLGEIDAFVAWEPFVSEAVVNGYGKIMATSHDIWPNHPCCVVAAQKNVDKDILTAIVWAHVKATRFINDERNKDKVIEYATEFTGKDRSVVEEALKRIKFVEYPDKDMFKKYYEKLKENKYLTKSPQDLGYENEDEFFKDFLDDSVYREVIENLSKNESWIPKKVNATVRMGYLTADLHQLAFYVALKESYYEDVGLNIVKKEYVNGVFEMEGFKQNEIDVGYLGGSPATLKRVNDDVKIKIIAGANNEGSAIVVRSDISNPNDLAGKKIAIPGYGTVQDFLLRLFVEKNGLKLR</sequence>
<comment type="subcellular location">
    <subcellularLocation>
        <location evidence="1">Periplasm</location>
    </subcellularLocation>
</comment>
<evidence type="ECO:0000313" key="6">
    <source>
        <dbReference type="EMBL" id="HGU58850.1"/>
    </source>
</evidence>
<proteinExistence type="inferred from homology"/>
<dbReference type="SUPFAM" id="SSF53850">
    <property type="entry name" value="Periplasmic binding protein-like II"/>
    <property type="match status" value="2"/>
</dbReference>
<evidence type="ECO:0000256" key="3">
    <source>
        <dbReference type="ARBA" id="ARBA00022729"/>
    </source>
</evidence>
<name>A0A7C4S4X7_9EURY</name>
<dbReference type="PANTHER" id="PTHR30024:SF47">
    <property type="entry name" value="TAURINE-BINDING PERIPLASMIC PROTEIN"/>
    <property type="match status" value="1"/>
</dbReference>
<dbReference type="GO" id="GO:0005524">
    <property type="term" value="F:ATP binding"/>
    <property type="evidence" value="ECO:0007669"/>
    <property type="project" value="UniProtKB-KW"/>
</dbReference>
<keyword evidence="6" id="KW-0067">ATP-binding</keyword>
<evidence type="ECO:0000256" key="2">
    <source>
        <dbReference type="ARBA" id="ARBA00010742"/>
    </source>
</evidence>
<feature type="domain" description="SsuA/THI5-like" evidence="4">
    <location>
        <begin position="220"/>
        <end position="331"/>
    </location>
</feature>
<dbReference type="PANTHER" id="PTHR30024">
    <property type="entry name" value="ALIPHATIC SULFONATES-BINDING PROTEIN-RELATED"/>
    <property type="match status" value="1"/>
</dbReference>
<comment type="similarity">
    <text evidence="2">Belongs to the bacterial solute-binding protein SsuA/TauA family.</text>
</comment>
<evidence type="ECO:0000313" key="5">
    <source>
        <dbReference type="EMBL" id="HGE66029.1"/>
    </source>
</evidence>
<dbReference type="InterPro" id="IPR015168">
    <property type="entry name" value="SsuA/THI5"/>
</dbReference>
<comment type="caution">
    <text evidence="6">The sequence shown here is derived from an EMBL/GenBank/DDBJ whole genome shotgun (WGS) entry which is preliminary data.</text>
</comment>
<dbReference type="EMBL" id="DTAK01000008">
    <property type="protein sequence ID" value="HGU58850.1"/>
    <property type="molecule type" value="Genomic_DNA"/>
</dbReference>
<keyword evidence="6" id="KW-0547">Nucleotide-binding</keyword>
<dbReference type="Pfam" id="PF09084">
    <property type="entry name" value="NMT1"/>
    <property type="match status" value="1"/>
</dbReference>
<dbReference type="EMBL" id="DTPI01000020">
    <property type="protein sequence ID" value="HGE66029.1"/>
    <property type="molecule type" value="Genomic_DNA"/>
</dbReference>
<dbReference type="AlphaFoldDB" id="A0A7C4S4X7"/>
<accession>A0A7C4S4X7</accession>
<dbReference type="GO" id="GO:0042597">
    <property type="term" value="C:periplasmic space"/>
    <property type="evidence" value="ECO:0007669"/>
    <property type="project" value="UniProtKB-SubCell"/>
</dbReference>
<dbReference type="Gene3D" id="3.40.190.10">
    <property type="entry name" value="Periplasmic binding protein-like II"/>
    <property type="match status" value="3"/>
</dbReference>
<dbReference type="Pfam" id="PF13379">
    <property type="entry name" value="NMT1_2"/>
    <property type="match status" value="1"/>
</dbReference>
<gene>
    <name evidence="6" type="ORF">ENT89_01305</name>
    <name evidence="5" type="ORF">ENX77_02715</name>
</gene>
<protein>
    <submittedName>
        <fullName evidence="6">Nitrate ABC transporter ATP-binding protein</fullName>
    </submittedName>
</protein>
<evidence type="ECO:0000259" key="4">
    <source>
        <dbReference type="Pfam" id="PF09084"/>
    </source>
</evidence>
<organism evidence="6">
    <name type="scientific">Geoglobus ahangari</name>
    <dbReference type="NCBI Taxonomy" id="113653"/>
    <lineage>
        <taxon>Archaea</taxon>
        <taxon>Methanobacteriati</taxon>
        <taxon>Methanobacteriota</taxon>
        <taxon>Archaeoglobi</taxon>
        <taxon>Archaeoglobales</taxon>
        <taxon>Archaeoglobaceae</taxon>
        <taxon>Geoglobus</taxon>
    </lineage>
</organism>
<reference evidence="6" key="1">
    <citation type="journal article" date="2020" name="mSystems">
        <title>Genome- and Community-Level Interaction Insights into Carbon Utilization and Element Cycling Functions of Hydrothermarchaeota in Hydrothermal Sediment.</title>
        <authorList>
            <person name="Zhou Z."/>
            <person name="Liu Y."/>
            <person name="Xu W."/>
            <person name="Pan J."/>
            <person name="Luo Z.H."/>
            <person name="Li M."/>
        </authorList>
    </citation>
    <scope>NUCLEOTIDE SEQUENCE [LARGE SCALE GENOMIC DNA]</scope>
    <source>
        <strain evidence="6">SpSt-62</strain>
        <strain evidence="5">SpSt-97</strain>
    </source>
</reference>
<evidence type="ECO:0000256" key="1">
    <source>
        <dbReference type="ARBA" id="ARBA00004418"/>
    </source>
</evidence>
<keyword evidence="3" id="KW-0732">Signal</keyword>